<dbReference type="GO" id="GO:0008234">
    <property type="term" value="F:cysteine-type peptidase activity"/>
    <property type="evidence" value="ECO:0007669"/>
    <property type="project" value="InterPro"/>
</dbReference>
<sequence>MRENYERYLDCEVRNSNVTPLPPSSQVAVNSWGRWWGENGRFRIVRGQNECEIESYVLASLPYVHQQVKPMRQVGELQEMIVGTGYVPHPSRRYPPYGRRSG</sequence>
<evidence type="ECO:0000259" key="1">
    <source>
        <dbReference type="Pfam" id="PF00112"/>
    </source>
</evidence>
<reference evidence="2" key="1">
    <citation type="submission" date="2021-05" db="EMBL/GenBank/DDBJ databases">
        <authorList>
            <person name="Alioto T."/>
            <person name="Alioto T."/>
            <person name="Gomez Garrido J."/>
        </authorList>
    </citation>
    <scope>NUCLEOTIDE SEQUENCE</scope>
</reference>
<dbReference type="Pfam" id="PF00112">
    <property type="entry name" value="Peptidase_C1"/>
    <property type="match status" value="1"/>
</dbReference>
<accession>A0A8D8F9Y2</accession>
<dbReference type="AlphaFoldDB" id="A0A8D8F9Y2"/>
<dbReference type="InterPro" id="IPR038765">
    <property type="entry name" value="Papain-like_cys_pep_sf"/>
</dbReference>
<organism evidence="2">
    <name type="scientific">Culex pipiens</name>
    <name type="common">House mosquito</name>
    <dbReference type="NCBI Taxonomy" id="7175"/>
    <lineage>
        <taxon>Eukaryota</taxon>
        <taxon>Metazoa</taxon>
        <taxon>Ecdysozoa</taxon>
        <taxon>Arthropoda</taxon>
        <taxon>Hexapoda</taxon>
        <taxon>Insecta</taxon>
        <taxon>Pterygota</taxon>
        <taxon>Neoptera</taxon>
        <taxon>Endopterygota</taxon>
        <taxon>Diptera</taxon>
        <taxon>Nematocera</taxon>
        <taxon>Culicoidea</taxon>
        <taxon>Culicidae</taxon>
        <taxon>Culicinae</taxon>
        <taxon>Culicini</taxon>
        <taxon>Culex</taxon>
        <taxon>Culex</taxon>
    </lineage>
</organism>
<dbReference type="GO" id="GO:0006508">
    <property type="term" value="P:proteolysis"/>
    <property type="evidence" value="ECO:0007669"/>
    <property type="project" value="InterPro"/>
</dbReference>
<dbReference type="Gene3D" id="3.90.70.10">
    <property type="entry name" value="Cysteine proteinases"/>
    <property type="match status" value="1"/>
</dbReference>
<dbReference type="SUPFAM" id="SSF54001">
    <property type="entry name" value="Cysteine proteinases"/>
    <property type="match status" value="1"/>
</dbReference>
<feature type="domain" description="Peptidase C1A papain C-terminal" evidence="1">
    <location>
        <begin position="28"/>
        <end position="59"/>
    </location>
</feature>
<proteinExistence type="predicted"/>
<dbReference type="EMBL" id="HBUE01051893">
    <property type="protein sequence ID" value="CAG6464847.1"/>
    <property type="molecule type" value="Transcribed_RNA"/>
</dbReference>
<dbReference type="InterPro" id="IPR000668">
    <property type="entry name" value="Peptidase_C1A_C"/>
</dbReference>
<evidence type="ECO:0000313" key="2">
    <source>
        <dbReference type="EMBL" id="CAG6464847.1"/>
    </source>
</evidence>
<name>A0A8D8F9Y2_CULPI</name>
<protein>
    <submittedName>
        <fullName evidence="2">Tubulointerstitial nephritis antigen-like</fullName>
    </submittedName>
</protein>